<dbReference type="CDD" id="cd00165">
    <property type="entry name" value="S4"/>
    <property type="match status" value="1"/>
</dbReference>
<dbReference type="GO" id="GO:0003723">
    <property type="term" value="F:RNA binding"/>
    <property type="evidence" value="ECO:0007669"/>
    <property type="project" value="UniProtKB-KW"/>
</dbReference>
<dbReference type="InterPro" id="IPR040591">
    <property type="entry name" value="RqcP2_RBD"/>
</dbReference>
<evidence type="ECO:0000313" key="3">
    <source>
        <dbReference type="EMBL" id="CEE01322.1"/>
    </source>
</evidence>
<dbReference type="InterPro" id="IPR048443">
    <property type="entry name" value="RqcP2_N"/>
</dbReference>
<dbReference type="Pfam" id="PF01479">
    <property type="entry name" value="S4"/>
    <property type="match status" value="1"/>
</dbReference>
<evidence type="ECO:0000256" key="1">
    <source>
        <dbReference type="PROSITE-ProRule" id="PRU00182"/>
    </source>
</evidence>
<dbReference type="Pfam" id="PF17774">
    <property type="entry name" value="YlmH_RBD"/>
    <property type="match status" value="1"/>
</dbReference>
<gene>
    <name evidence="3" type="ORF">BT1A1_1493</name>
</gene>
<reference evidence="3 4" key="1">
    <citation type="submission" date="2014-07" db="EMBL/GenBank/DDBJ databases">
        <authorList>
            <person name="Wibberg Daniel"/>
        </authorList>
    </citation>
    <scope>NUCLEOTIDE SEQUENCE [LARGE SCALE GENOMIC DNA]</scope>
</reference>
<dbReference type="AlphaFoldDB" id="A0A090IUH6"/>
<dbReference type="GeneID" id="92960659"/>
<sequence>MSIYQHFRQEEKEFIDQVLNWIDYVDKNYAGKLTDFLDPREQYIVQSIIGKERSCRVQFFGGAKQSERCRAFLHPDYYEPAEEDFQITLFEIIYPEKFVTLTHPEILGSLMSLGLSRGKYGDILIKNKQIQFFSASEVADYIRTNYMTVGKTKIQLQVKPMSESIVTDELMTEHSVTVSSLRLDTVLSQAGRMSRQKVQTLIGQGLVKVNWTTVDSPSFPLKEGDLISARGIGRIRLITVGDKTKRDKWKITLGKMK</sequence>
<dbReference type="STRING" id="35841.B4167_1564"/>
<evidence type="ECO:0000313" key="4">
    <source>
        <dbReference type="Proteomes" id="UP000040576"/>
    </source>
</evidence>
<dbReference type="PROSITE" id="PS50889">
    <property type="entry name" value="S4"/>
    <property type="match status" value="1"/>
</dbReference>
<dbReference type="Gene3D" id="3.10.290.10">
    <property type="entry name" value="RNA-binding S4 domain"/>
    <property type="match status" value="1"/>
</dbReference>
<dbReference type="RefSeq" id="WP_034769640.1">
    <property type="nucleotide sequence ID" value="NZ_CCRF01000045.1"/>
</dbReference>
<keyword evidence="4" id="KW-1185">Reference proteome</keyword>
<dbReference type="Proteomes" id="UP000040576">
    <property type="component" value="Unassembled WGS sequence"/>
</dbReference>
<dbReference type="PANTHER" id="PTHR13633">
    <property type="entry name" value="MITOCHONDRIAL TRANSCRIPTION RESCUE FACTOR 1"/>
    <property type="match status" value="1"/>
</dbReference>
<name>A0A090IUH6_9BACI</name>
<protein>
    <submittedName>
        <fullName evidence="3">RNA-binding S4 domain-containing protein</fullName>
    </submittedName>
</protein>
<dbReference type="eggNOG" id="COG2302">
    <property type="taxonomic scope" value="Bacteria"/>
</dbReference>
<dbReference type="Pfam" id="PF21278">
    <property type="entry name" value="YlmH_1st"/>
    <property type="match status" value="1"/>
</dbReference>
<feature type="domain" description="RNA-binding S4" evidence="2">
    <location>
        <begin position="181"/>
        <end position="245"/>
    </location>
</feature>
<dbReference type="SUPFAM" id="SSF55174">
    <property type="entry name" value="Alpha-L RNA-binding motif"/>
    <property type="match status" value="1"/>
</dbReference>
<dbReference type="KEGG" id="bthv:CQJ30_07890"/>
<dbReference type="SMART" id="SM00363">
    <property type="entry name" value="S4"/>
    <property type="match status" value="1"/>
</dbReference>
<evidence type="ECO:0000259" key="2">
    <source>
        <dbReference type="SMART" id="SM00363"/>
    </source>
</evidence>
<dbReference type="Gene3D" id="3.30.1370.160">
    <property type="match status" value="1"/>
</dbReference>
<dbReference type="PATRIC" id="fig|35841.6.peg.2032"/>
<dbReference type="InterPro" id="IPR036986">
    <property type="entry name" value="S4_RNA-bd_sf"/>
</dbReference>
<dbReference type="InterPro" id="IPR012677">
    <property type="entry name" value="Nucleotide-bd_a/b_plait_sf"/>
</dbReference>
<dbReference type="InterPro" id="IPR002942">
    <property type="entry name" value="S4_RNA-bd"/>
</dbReference>
<organism evidence="3 4">
    <name type="scientific">Caldibacillus thermoamylovorans</name>
    <dbReference type="NCBI Taxonomy" id="35841"/>
    <lineage>
        <taxon>Bacteria</taxon>
        <taxon>Bacillati</taxon>
        <taxon>Bacillota</taxon>
        <taxon>Bacilli</taxon>
        <taxon>Bacillales</taxon>
        <taxon>Bacillaceae</taxon>
        <taxon>Caldibacillus</taxon>
    </lineage>
</organism>
<dbReference type="Gene3D" id="3.30.70.330">
    <property type="match status" value="1"/>
</dbReference>
<proteinExistence type="predicted"/>
<dbReference type="PANTHER" id="PTHR13633:SF3">
    <property type="entry name" value="MITOCHONDRIAL TRANSCRIPTION RESCUE FACTOR 1"/>
    <property type="match status" value="1"/>
</dbReference>
<keyword evidence="1" id="KW-0694">RNA-binding</keyword>
<accession>A0A090IUH6</accession>
<dbReference type="EMBL" id="CCRF01000045">
    <property type="protein sequence ID" value="CEE01322.1"/>
    <property type="molecule type" value="Genomic_DNA"/>
</dbReference>